<accession>A0A1D6MVU2</accession>
<name>A0A1D6MVU2_MAIZE</name>
<dbReference type="EMBL" id="CM007649">
    <property type="protein sequence ID" value="ONM32924.1"/>
    <property type="molecule type" value="Genomic_DNA"/>
</dbReference>
<evidence type="ECO:0000313" key="2">
    <source>
        <dbReference type="EMBL" id="ONM32924.1"/>
    </source>
</evidence>
<sequence length="128" mass="14299">MALDPLIIDSVEVFFNLQPSPPRKGAEKGSGWEVQGGEMTMAGGRAPWGRRRSSILSRTEKGREWCVGEGRGWAAIYRAKLWTCQVAVSSGRWKNVDIGQPFLAFSFWNRTLVAVEDIFLDVHCTNVV</sequence>
<protein>
    <submittedName>
        <fullName evidence="2">Uncharacterized protein</fullName>
    </submittedName>
</protein>
<dbReference type="AlphaFoldDB" id="A0A1D6MVU2"/>
<proteinExistence type="predicted"/>
<dbReference type="InParanoid" id="A0A1D6MVU2"/>
<evidence type="ECO:0000256" key="1">
    <source>
        <dbReference type="SAM" id="MobiDB-lite"/>
    </source>
</evidence>
<feature type="region of interest" description="Disordered" evidence="1">
    <location>
        <begin position="21"/>
        <end position="47"/>
    </location>
</feature>
<gene>
    <name evidence="2" type="ORF">ZEAMMB73_Zm00001d041396</name>
</gene>
<reference evidence="2" key="1">
    <citation type="submission" date="2015-12" db="EMBL/GenBank/DDBJ databases">
        <title>Update maize B73 reference genome by single molecule sequencing technologies.</title>
        <authorList>
            <consortium name="Maize Genome Sequencing Project"/>
            <person name="Ware D."/>
        </authorList>
    </citation>
    <scope>NUCLEOTIDE SEQUENCE [LARGE SCALE GENOMIC DNA]</scope>
    <source>
        <tissue evidence="2">Seedling</tissue>
    </source>
</reference>
<organism evidence="2">
    <name type="scientific">Zea mays</name>
    <name type="common">Maize</name>
    <dbReference type="NCBI Taxonomy" id="4577"/>
    <lineage>
        <taxon>Eukaryota</taxon>
        <taxon>Viridiplantae</taxon>
        <taxon>Streptophyta</taxon>
        <taxon>Embryophyta</taxon>
        <taxon>Tracheophyta</taxon>
        <taxon>Spermatophyta</taxon>
        <taxon>Magnoliopsida</taxon>
        <taxon>Liliopsida</taxon>
        <taxon>Poales</taxon>
        <taxon>Poaceae</taxon>
        <taxon>PACMAD clade</taxon>
        <taxon>Panicoideae</taxon>
        <taxon>Andropogonodae</taxon>
        <taxon>Andropogoneae</taxon>
        <taxon>Tripsacinae</taxon>
        <taxon>Zea</taxon>
    </lineage>
</organism>